<dbReference type="Proteomes" id="UP001597460">
    <property type="component" value="Unassembled WGS sequence"/>
</dbReference>
<dbReference type="InterPro" id="IPR001563">
    <property type="entry name" value="Peptidase_S10"/>
</dbReference>
<feature type="signal peptide" evidence="1">
    <location>
        <begin position="1"/>
        <end position="32"/>
    </location>
</feature>
<dbReference type="Pfam" id="PF00450">
    <property type="entry name" value="Peptidase_S10"/>
    <property type="match status" value="1"/>
</dbReference>
<dbReference type="InterPro" id="IPR029058">
    <property type="entry name" value="AB_hydrolase_fold"/>
</dbReference>
<name>A0ABW5JLI5_9BACT</name>
<accession>A0ABW5JLI5</accession>
<evidence type="ECO:0000313" key="2">
    <source>
        <dbReference type="EMBL" id="MFD2533019.1"/>
    </source>
</evidence>
<protein>
    <submittedName>
        <fullName evidence="2">S10 family peptidase</fullName>
    </submittedName>
</protein>
<dbReference type="SUPFAM" id="SSF53474">
    <property type="entry name" value="alpha/beta-Hydrolases"/>
    <property type="match status" value="1"/>
</dbReference>
<evidence type="ECO:0000313" key="3">
    <source>
        <dbReference type="Proteomes" id="UP001597460"/>
    </source>
</evidence>
<keyword evidence="1" id="KW-0732">Signal</keyword>
<feature type="chain" id="PRO_5046008644" evidence="1">
    <location>
        <begin position="33"/>
        <end position="531"/>
    </location>
</feature>
<dbReference type="Gene3D" id="3.40.50.1820">
    <property type="entry name" value="alpha/beta hydrolase"/>
    <property type="match status" value="1"/>
</dbReference>
<organism evidence="2 3">
    <name type="scientific">Gracilimonas halophila</name>
    <dbReference type="NCBI Taxonomy" id="1834464"/>
    <lineage>
        <taxon>Bacteria</taxon>
        <taxon>Pseudomonadati</taxon>
        <taxon>Balneolota</taxon>
        <taxon>Balneolia</taxon>
        <taxon>Balneolales</taxon>
        <taxon>Balneolaceae</taxon>
        <taxon>Gracilimonas</taxon>
    </lineage>
</organism>
<sequence>MIRKLTINKYTFKLSMALCFGLFFSLATNTFAQNRSGQELAIGLNRELPADTSISKTRSVNIKGKDIPYEVTVGTQPVYGEDGKPDAALFYTYYRRTDVEDTEDRPLLISFNGGPGAASVWMHLGFTSPKRLKLTDEGFPVQPYGVEDNNYSVIDATDIVYVNPVNTGFSRILNDGEREQFFGVQEDLTYLSDWIGNFISRHDRWKSPKFLIGESYGTTRVAGLAGRLQGGHNIFVNGVIMHSQCGFGQPGTVTGVQTPITNINKLTHYTATAWYFKQLAPDLQNRRLEDILPEVEKFMMETYLPAIAIGGTLTDQKRQQIAKQIARYAGVSEEFVLEHNLSIPASAFWKELLRDEGYTTGRLDSRYIGMDTDNSGTRPGYSPEYDSWKHSFTPAINEYLREDLGFATDLEYNISGNVRPWNDENGNTAIMLRRAMQQNPSLRVLNQQGYYDGACDPFGAKYSLWQMDPSGQLQDRIDYKEYQSGHMIYIRKDMLIDSNDDVREFILNAIPKEGEGIKYDVETVDLSSYDQ</sequence>
<comment type="caution">
    <text evidence="2">The sequence shown here is derived from an EMBL/GenBank/DDBJ whole genome shotgun (WGS) entry which is preliminary data.</text>
</comment>
<dbReference type="EMBL" id="JBHULI010000025">
    <property type="protein sequence ID" value="MFD2533019.1"/>
    <property type="molecule type" value="Genomic_DNA"/>
</dbReference>
<reference evidence="3" key="1">
    <citation type="journal article" date="2019" name="Int. J. Syst. Evol. Microbiol.">
        <title>The Global Catalogue of Microorganisms (GCM) 10K type strain sequencing project: providing services to taxonomists for standard genome sequencing and annotation.</title>
        <authorList>
            <consortium name="The Broad Institute Genomics Platform"/>
            <consortium name="The Broad Institute Genome Sequencing Center for Infectious Disease"/>
            <person name="Wu L."/>
            <person name="Ma J."/>
        </authorList>
    </citation>
    <scope>NUCLEOTIDE SEQUENCE [LARGE SCALE GENOMIC DNA]</scope>
    <source>
        <strain evidence="3">KCTC 52042</strain>
    </source>
</reference>
<evidence type="ECO:0000256" key="1">
    <source>
        <dbReference type="SAM" id="SignalP"/>
    </source>
</evidence>
<keyword evidence="3" id="KW-1185">Reference proteome</keyword>
<dbReference type="RefSeq" id="WP_390302553.1">
    <property type="nucleotide sequence ID" value="NZ_JBHULI010000025.1"/>
</dbReference>
<gene>
    <name evidence="2" type="ORF">ACFSVN_11220</name>
</gene>
<proteinExistence type="predicted"/>